<name>A0ABD6CZU5_9EURY</name>
<proteinExistence type="predicted"/>
<dbReference type="Proteomes" id="UP001597075">
    <property type="component" value="Unassembled WGS sequence"/>
</dbReference>
<evidence type="ECO:0000259" key="1">
    <source>
        <dbReference type="Pfam" id="PF01850"/>
    </source>
</evidence>
<evidence type="ECO:0000313" key="2">
    <source>
        <dbReference type="EMBL" id="MFD1634400.1"/>
    </source>
</evidence>
<dbReference type="InterPro" id="IPR039018">
    <property type="entry name" value="VapC20-like"/>
</dbReference>
<gene>
    <name evidence="2" type="ORF">ACFSBJ_11760</name>
</gene>
<dbReference type="RefSeq" id="WP_256404647.1">
    <property type="nucleotide sequence ID" value="NZ_CP187151.1"/>
</dbReference>
<evidence type="ECO:0000313" key="3">
    <source>
        <dbReference type="Proteomes" id="UP001597075"/>
    </source>
</evidence>
<comment type="caution">
    <text evidence="2">The sequence shown here is derived from an EMBL/GenBank/DDBJ whole genome shotgun (WGS) entry which is preliminary data.</text>
</comment>
<dbReference type="AlphaFoldDB" id="A0ABD6CZU5"/>
<protein>
    <submittedName>
        <fullName evidence="2">Type II toxin-antitoxin system VapC family toxin</fullName>
    </submittedName>
</protein>
<accession>A0ABD6CZU5</accession>
<dbReference type="Pfam" id="PF01850">
    <property type="entry name" value="PIN"/>
    <property type="match status" value="1"/>
</dbReference>
<feature type="domain" description="PIN" evidence="1">
    <location>
        <begin position="3"/>
        <end position="132"/>
    </location>
</feature>
<sequence>MSVLVDTGVFYAHHDTDAERHEAAVGAFEELLDGTYGQPYTNDYVLDETVTLTRTRTGSFEAADTVARRILGEDPFPHVVETLHVEPDDVRASLTTFRRYDDHDLSFTDATVVAQCESRGIDAVLSFDADFDGLVDRIDPGD</sequence>
<keyword evidence="3" id="KW-1185">Reference proteome</keyword>
<dbReference type="PANTHER" id="PTHR42188">
    <property type="entry name" value="23S RRNA-SPECIFIC ENDONUCLEASE VAPC20"/>
    <property type="match status" value="1"/>
</dbReference>
<dbReference type="InterPro" id="IPR029060">
    <property type="entry name" value="PIN-like_dom_sf"/>
</dbReference>
<dbReference type="InterPro" id="IPR002716">
    <property type="entry name" value="PIN_dom"/>
</dbReference>
<organism evidence="2 3">
    <name type="scientific">Haloplanus ruber</name>
    <dbReference type="NCBI Taxonomy" id="869892"/>
    <lineage>
        <taxon>Archaea</taxon>
        <taxon>Methanobacteriati</taxon>
        <taxon>Methanobacteriota</taxon>
        <taxon>Stenosarchaea group</taxon>
        <taxon>Halobacteria</taxon>
        <taxon>Halobacteriales</taxon>
        <taxon>Haloferacaceae</taxon>
        <taxon>Haloplanus</taxon>
    </lineage>
</organism>
<dbReference type="SUPFAM" id="SSF88723">
    <property type="entry name" value="PIN domain-like"/>
    <property type="match status" value="1"/>
</dbReference>
<reference evidence="2 3" key="1">
    <citation type="journal article" date="2019" name="Int. J. Syst. Evol. Microbiol.">
        <title>The Global Catalogue of Microorganisms (GCM) 10K type strain sequencing project: providing services to taxonomists for standard genome sequencing and annotation.</title>
        <authorList>
            <consortium name="The Broad Institute Genomics Platform"/>
            <consortium name="The Broad Institute Genome Sequencing Center for Infectious Disease"/>
            <person name="Wu L."/>
            <person name="Ma J."/>
        </authorList>
    </citation>
    <scope>NUCLEOTIDE SEQUENCE [LARGE SCALE GENOMIC DNA]</scope>
    <source>
        <strain evidence="2 3">CGMCC 1.10594</strain>
    </source>
</reference>
<dbReference type="PANTHER" id="PTHR42188:SF1">
    <property type="entry name" value="23S RRNA-SPECIFIC ENDONUCLEASE VAPC20"/>
    <property type="match status" value="1"/>
</dbReference>
<dbReference type="Gene3D" id="3.40.50.1010">
    <property type="entry name" value="5'-nuclease"/>
    <property type="match status" value="1"/>
</dbReference>
<dbReference type="EMBL" id="JBHUDL010000010">
    <property type="protein sequence ID" value="MFD1634400.1"/>
    <property type="molecule type" value="Genomic_DNA"/>
</dbReference>